<evidence type="ECO:0000256" key="1">
    <source>
        <dbReference type="SAM" id="SignalP"/>
    </source>
</evidence>
<dbReference type="InterPro" id="IPR050789">
    <property type="entry name" value="Diverse_Enzym_Activities"/>
</dbReference>
<dbReference type="Gene3D" id="3.40.710.10">
    <property type="entry name" value="DD-peptidase/beta-lactamase superfamily"/>
    <property type="match status" value="1"/>
</dbReference>
<dbReference type="InterPro" id="IPR012338">
    <property type="entry name" value="Beta-lactam/transpept-like"/>
</dbReference>
<feature type="chain" id="PRO_5012176627" description="Beta-lactamase-related domain-containing protein" evidence="1">
    <location>
        <begin position="20"/>
        <end position="368"/>
    </location>
</feature>
<evidence type="ECO:0000259" key="2">
    <source>
        <dbReference type="Pfam" id="PF00144"/>
    </source>
</evidence>
<protein>
    <recommendedName>
        <fullName evidence="2">Beta-lactamase-related domain-containing protein</fullName>
    </recommendedName>
</protein>
<keyword evidence="1" id="KW-0732">Signal</keyword>
<dbReference type="Pfam" id="PF00144">
    <property type="entry name" value="Beta-lactamase"/>
    <property type="match status" value="1"/>
</dbReference>
<keyword evidence="4" id="KW-1185">Reference proteome</keyword>
<feature type="signal peptide" evidence="1">
    <location>
        <begin position="1"/>
        <end position="19"/>
    </location>
</feature>
<reference evidence="4" key="1">
    <citation type="submission" date="2017-09" db="EMBL/GenBank/DDBJ databases">
        <authorList>
            <person name="Varghese N."/>
            <person name="Submissions S."/>
        </authorList>
    </citation>
    <scope>NUCLEOTIDE SEQUENCE [LARGE SCALE GENOMIC DNA]</scope>
    <source>
        <strain evidence="4">CGMCC 1.12461</strain>
    </source>
</reference>
<dbReference type="Proteomes" id="UP000219353">
    <property type="component" value="Unassembled WGS sequence"/>
</dbReference>
<dbReference type="AlphaFoldDB" id="A0A285INR7"/>
<dbReference type="SUPFAM" id="SSF56601">
    <property type="entry name" value="beta-lactamase/transpeptidase-like"/>
    <property type="match status" value="1"/>
</dbReference>
<sequence length="368" mass="39748">MPVRLFLNVMLWACLSACGGSGDSDSTVNSTPVIDVNWQPAAASDWPISTAAAEAMDGAALQQAFNRAAGLSPMHALLVVRNGKLIGEAYYHDQQRDSLQHLRSVTKTITMLMIGKAIELGAISSVHQPIAEFTTEDYSALLSDKADITIAHLLDMSSGIEWDESTAQGYNDWVSASDPVEYVLQRPLVSAPSSQFNYNSGTSHLLSYILTKATGLSLAEFTKLHLFTPLGINEFNWETLDNGLSNGAAGLTLRARDLAKIGVLLQQQGRWQSQQVIAASWVLQAAAVSQPLNQPLGGLELHGYGQQWWLGSTSAGDFQLGWGFGGQFVLTMPEQNLTIVLLQNFQAGVPGQTNAAMQLIRQHILPAL</sequence>
<organism evidence="3 4">
    <name type="scientific">Arsukibacterium tuosuense</name>
    <dbReference type="NCBI Taxonomy" id="1323745"/>
    <lineage>
        <taxon>Bacteria</taxon>
        <taxon>Pseudomonadati</taxon>
        <taxon>Pseudomonadota</taxon>
        <taxon>Gammaproteobacteria</taxon>
        <taxon>Chromatiales</taxon>
        <taxon>Chromatiaceae</taxon>
        <taxon>Arsukibacterium</taxon>
    </lineage>
</organism>
<accession>A0A285INR7</accession>
<proteinExistence type="predicted"/>
<gene>
    <name evidence="3" type="ORF">SAMN06297280_1482</name>
</gene>
<evidence type="ECO:0000313" key="4">
    <source>
        <dbReference type="Proteomes" id="UP000219353"/>
    </source>
</evidence>
<dbReference type="InterPro" id="IPR001466">
    <property type="entry name" value="Beta-lactam-related"/>
</dbReference>
<dbReference type="EMBL" id="OBEB01000002">
    <property type="protein sequence ID" value="SNY49622.1"/>
    <property type="molecule type" value="Genomic_DNA"/>
</dbReference>
<evidence type="ECO:0000313" key="3">
    <source>
        <dbReference type="EMBL" id="SNY49622.1"/>
    </source>
</evidence>
<feature type="domain" description="Beta-lactamase-related" evidence="2">
    <location>
        <begin position="76"/>
        <end position="351"/>
    </location>
</feature>
<name>A0A285INR7_9GAMM</name>
<dbReference type="PANTHER" id="PTHR43283">
    <property type="entry name" value="BETA-LACTAMASE-RELATED"/>
    <property type="match status" value="1"/>
</dbReference>
<dbReference type="PANTHER" id="PTHR43283:SF7">
    <property type="entry name" value="BETA-LACTAMASE-RELATED DOMAIN-CONTAINING PROTEIN"/>
    <property type="match status" value="1"/>
</dbReference>